<dbReference type="Proteomes" id="UP000030649">
    <property type="component" value="Unassembled WGS sequence"/>
</dbReference>
<gene>
    <name evidence="1" type="ORF">J07HQW1_02400</name>
</gene>
<dbReference type="HOGENOM" id="CLU_1559445_0_0_2"/>
<dbReference type="EMBL" id="KE356560">
    <property type="protein sequence ID" value="ERG92363.1"/>
    <property type="molecule type" value="Genomic_DNA"/>
</dbReference>
<accession>U1N7D2</accession>
<proteinExistence type="predicted"/>
<dbReference type="STRING" id="1238424.J07HQW1_02400"/>
<dbReference type="AlphaFoldDB" id="U1N7D2"/>
<evidence type="ECO:0000313" key="1">
    <source>
        <dbReference type="EMBL" id="ERG92363.1"/>
    </source>
</evidence>
<protein>
    <submittedName>
        <fullName evidence="1">Uncharacterized protein</fullName>
    </submittedName>
</protein>
<sequence>MPRGFDLDLDVTPRWFTTPGISILTSRRCMTLLMILSEILFYYQPIPKLTRKYIVCSYCYITYIPMSSFSLGTGQSLDTLDGVTKTENAVQFDLTAYSMFIEIVADVEVADDFSDKEHYRVRNRLEAFIHDAKHYDIWTPVLLEAYPDVDSLAEVTALARAFRQYEQQCNL</sequence>
<evidence type="ECO:0000313" key="2">
    <source>
        <dbReference type="Proteomes" id="UP000030649"/>
    </source>
</evidence>
<organism evidence="1 2">
    <name type="scientific">Haloquadratum walsbyi J07HQW1</name>
    <dbReference type="NCBI Taxonomy" id="1238424"/>
    <lineage>
        <taxon>Archaea</taxon>
        <taxon>Methanobacteriati</taxon>
        <taxon>Methanobacteriota</taxon>
        <taxon>Stenosarchaea group</taxon>
        <taxon>Halobacteria</taxon>
        <taxon>Halobacteriales</taxon>
        <taxon>Haloferacaceae</taxon>
        <taxon>Haloquadratum</taxon>
    </lineage>
</organism>
<name>U1N7D2_9EURY</name>
<reference evidence="1 2" key="1">
    <citation type="journal article" date="2013" name="PLoS ONE">
        <title>Assembly-driven community genomics of a hypersaline microbial ecosystem.</title>
        <authorList>
            <person name="Podell S."/>
            <person name="Ugalde J.A."/>
            <person name="Narasingarao P."/>
            <person name="Banfield J.F."/>
            <person name="Heidelberg K.B."/>
            <person name="Allen E.E."/>
        </authorList>
    </citation>
    <scope>NUCLEOTIDE SEQUENCE [LARGE SCALE GENOMIC DNA]</scope>
    <source>
        <strain evidence="2">J07HQW1</strain>
    </source>
</reference>